<evidence type="ECO:0000256" key="1">
    <source>
        <dbReference type="SAM" id="Coils"/>
    </source>
</evidence>
<accession>A0A517QR51</accession>
<organism evidence="2 3">
    <name type="scientific">Thalassoglobus polymorphus</name>
    <dbReference type="NCBI Taxonomy" id="2527994"/>
    <lineage>
        <taxon>Bacteria</taxon>
        <taxon>Pseudomonadati</taxon>
        <taxon>Planctomycetota</taxon>
        <taxon>Planctomycetia</taxon>
        <taxon>Planctomycetales</taxon>
        <taxon>Planctomycetaceae</taxon>
        <taxon>Thalassoglobus</taxon>
    </lineage>
</organism>
<feature type="coiled-coil region" evidence="1">
    <location>
        <begin position="32"/>
        <end position="138"/>
    </location>
</feature>
<reference evidence="2 3" key="1">
    <citation type="submission" date="2019-02" db="EMBL/GenBank/DDBJ databases">
        <title>Deep-cultivation of Planctomycetes and their phenomic and genomic characterization uncovers novel biology.</title>
        <authorList>
            <person name="Wiegand S."/>
            <person name="Jogler M."/>
            <person name="Boedeker C."/>
            <person name="Pinto D."/>
            <person name="Vollmers J."/>
            <person name="Rivas-Marin E."/>
            <person name="Kohn T."/>
            <person name="Peeters S.H."/>
            <person name="Heuer A."/>
            <person name="Rast P."/>
            <person name="Oberbeckmann S."/>
            <person name="Bunk B."/>
            <person name="Jeske O."/>
            <person name="Meyerdierks A."/>
            <person name="Storesund J.E."/>
            <person name="Kallscheuer N."/>
            <person name="Luecker S."/>
            <person name="Lage O.M."/>
            <person name="Pohl T."/>
            <person name="Merkel B.J."/>
            <person name="Hornburger P."/>
            <person name="Mueller R.-W."/>
            <person name="Bruemmer F."/>
            <person name="Labrenz M."/>
            <person name="Spormann A.M."/>
            <person name="Op den Camp H."/>
            <person name="Overmann J."/>
            <person name="Amann R."/>
            <person name="Jetten M.S.M."/>
            <person name="Mascher T."/>
            <person name="Medema M.H."/>
            <person name="Devos D.P."/>
            <person name="Kaster A.-K."/>
            <person name="Ovreas L."/>
            <person name="Rohde M."/>
            <person name="Galperin M.Y."/>
            <person name="Jogler C."/>
        </authorList>
    </citation>
    <scope>NUCLEOTIDE SEQUENCE [LARGE SCALE GENOMIC DNA]</scope>
    <source>
        <strain evidence="2 3">Mal48</strain>
    </source>
</reference>
<dbReference type="EMBL" id="CP036267">
    <property type="protein sequence ID" value="QDT34079.1"/>
    <property type="molecule type" value="Genomic_DNA"/>
</dbReference>
<evidence type="ECO:0000313" key="2">
    <source>
        <dbReference type="EMBL" id="QDT34079.1"/>
    </source>
</evidence>
<dbReference type="RefSeq" id="WP_145201439.1">
    <property type="nucleotide sequence ID" value="NZ_CP036267.1"/>
</dbReference>
<protein>
    <submittedName>
        <fullName evidence="2">Zinc ribbon domain protein</fullName>
    </submittedName>
</protein>
<name>A0A517QR51_9PLAN</name>
<gene>
    <name evidence="2" type="ORF">Mal48_33380</name>
</gene>
<proteinExistence type="predicted"/>
<dbReference type="Gene3D" id="1.10.287.1490">
    <property type="match status" value="1"/>
</dbReference>
<dbReference type="KEGG" id="tpol:Mal48_33380"/>
<keyword evidence="1" id="KW-0175">Coiled coil</keyword>
<evidence type="ECO:0000313" key="3">
    <source>
        <dbReference type="Proteomes" id="UP000315724"/>
    </source>
</evidence>
<dbReference type="AlphaFoldDB" id="A0A517QR51"/>
<sequence length="238" mass="26892">MPPAGNDFLRLHQSLQELKKVQDQLARGPRQIQVRKKRIETAQFELDELEETLKFTRAEADKKNLDLKSKEASILELQRKLNGAASNREYQIITGQIEADTAAKAVLEDEAIEYLDRVDAIQKQIEESKSRIDDASNDAELFTKSFEEKAEGLRAKEATLKTKITESRSIIPKEVREQFQRLVEAYGPDAMAESSNGVCNNCFVSLTPQAKVMLNSGRTLFCGSCGRFLYQVDQFIEG</sequence>
<keyword evidence="3" id="KW-1185">Reference proteome</keyword>
<dbReference type="OrthoDB" id="260976at2"/>
<dbReference type="Proteomes" id="UP000315724">
    <property type="component" value="Chromosome"/>
</dbReference>